<evidence type="ECO:0000313" key="2">
    <source>
        <dbReference type="EMBL" id="GAA0161250.1"/>
    </source>
</evidence>
<dbReference type="AlphaFoldDB" id="A0AAV3QCL8"/>
<dbReference type="EMBL" id="BAABME010004125">
    <property type="protein sequence ID" value="GAA0161250.1"/>
    <property type="molecule type" value="Genomic_DNA"/>
</dbReference>
<evidence type="ECO:0008006" key="4">
    <source>
        <dbReference type="Google" id="ProtNLM"/>
    </source>
</evidence>
<reference evidence="2 3" key="1">
    <citation type="submission" date="2024-01" db="EMBL/GenBank/DDBJ databases">
        <title>The complete chloroplast genome sequence of Lithospermum erythrorhizon: insights into the phylogenetic relationship among Boraginaceae species and the maternal lineages of purple gromwells.</title>
        <authorList>
            <person name="Okada T."/>
            <person name="Watanabe K."/>
        </authorList>
    </citation>
    <scope>NUCLEOTIDE SEQUENCE [LARGE SCALE GENOMIC DNA]</scope>
</reference>
<comment type="caution">
    <text evidence="2">The sequence shown here is derived from an EMBL/GenBank/DDBJ whole genome shotgun (WGS) entry which is preliminary data.</text>
</comment>
<sequence>MFRGSLRSRTQSSSNLPKQSTEQWHALLSALHLARNPVFHESSKHIEVDYHFLRDAIVDETIVVSHVPTGSQLADIFTKSLGATQFIALRDKLGIYNLHAST</sequence>
<evidence type="ECO:0000313" key="3">
    <source>
        <dbReference type="Proteomes" id="UP001454036"/>
    </source>
</evidence>
<feature type="region of interest" description="Disordered" evidence="1">
    <location>
        <begin position="1"/>
        <end position="20"/>
    </location>
</feature>
<protein>
    <recommendedName>
        <fullName evidence="4">Copia protein</fullName>
    </recommendedName>
</protein>
<organism evidence="2 3">
    <name type="scientific">Lithospermum erythrorhizon</name>
    <name type="common">Purple gromwell</name>
    <name type="synonym">Lithospermum officinale var. erythrorhizon</name>
    <dbReference type="NCBI Taxonomy" id="34254"/>
    <lineage>
        <taxon>Eukaryota</taxon>
        <taxon>Viridiplantae</taxon>
        <taxon>Streptophyta</taxon>
        <taxon>Embryophyta</taxon>
        <taxon>Tracheophyta</taxon>
        <taxon>Spermatophyta</taxon>
        <taxon>Magnoliopsida</taxon>
        <taxon>eudicotyledons</taxon>
        <taxon>Gunneridae</taxon>
        <taxon>Pentapetalae</taxon>
        <taxon>asterids</taxon>
        <taxon>lamiids</taxon>
        <taxon>Boraginales</taxon>
        <taxon>Boraginaceae</taxon>
        <taxon>Boraginoideae</taxon>
        <taxon>Lithospermeae</taxon>
        <taxon>Lithospermum</taxon>
    </lineage>
</organism>
<evidence type="ECO:0000256" key="1">
    <source>
        <dbReference type="SAM" id="MobiDB-lite"/>
    </source>
</evidence>
<feature type="compositionally biased region" description="Polar residues" evidence="1">
    <location>
        <begin position="7"/>
        <end position="20"/>
    </location>
</feature>
<proteinExistence type="predicted"/>
<keyword evidence="3" id="KW-1185">Reference proteome</keyword>
<accession>A0AAV3QCL8</accession>
<name>A0AAV3QCL8_LITER</name>
<dbReference type="CDD" id="cd09272">
    <property type="entry name" value="RNase_HI_RT_Ty1"/>
    <property type="match status" value="1"/>
</dbReference>
<gene>
    <name evidence="2" type="ORF">LIER_17610</name>
</gene>
<dbReference type="Proteomes" id="UP001454036">
    <property type="component" value="Unassembled WGS sequence"/>
</dbReference>